<dbReference type="Gene3D" id="2.90.10.10">
    <property type="entry name" value="Bulb-type lectin domain"/>
    <property type="match status" value="1"/>
</dbReference>
<evidence type="ECO:0000256" key="10">
    <source>
        <dbReference type="ARBA" id="ARBA00023157"/>
    </source>
</evidence>
<feature type="transmembrane region" description="Helical" evidence="17">
    <location>
        <begin position="433"/>
        <end position="453"/>
    </location>
</feature>
<dbReference type="RefSeq" id="XP_003580627.2">
    <property type="nucleotide sequence ID" value="XM_003580579.4"/>
</dbReference>
<dbReference type="InterPro" id="IPR024171">
    <property type="entry name" value="SRK-like_kinase"/>
</dbReference>
<comment type="subcellular location">
    <subcellularLocation>
        <location evidence="1">Cell membrane</location>
        <topology evidence="1">Single-pass type I membrane protein</topology>
    </subcellularLocation>
</comment>
<keyword evidence="5 15" id="KW-0808">Transferase</keyword>
<keyword evidence="4" id="KW-0245">EGF-like domain</keyword>
<organism evidence="23">
    <name type="scientific">Brachypodium distachyon</name>
    <name type="common">Purple false brome</name>
    <name type="synonym">Trachynia distachya</name>
    <dbReference type="NCBI Taxonomy" id="15368"/>
    <lineage>
        <taxon>Eukaryota</taxon>
        <taxon>Viridiplantae</taxon>
        <taxon>Streptophyta</taxon>
        <taxon>Embryophyta</taxon>
        <taxon>Tracheophyta</taxon>
        <taxon>Spermatophyta</taxon>
        <taxon>Magnoliopsida</taxon>
        <taxon>Liliopsida</taxon>
        <taxon>Poales</taxon>
        <taxon>Poaceae</taxon>
        <taxon>BOP clade</taxon>
        <taxon>Pooideae</taxon>
        <taxon>Stipodae</taxon>
        <taxon>Brachypodieae</taxon>
        <taxon>Brachypodium</taxon>
    </lineage>
</organism>
<dbReference type="SUPFAM" id="SSF56112">
    <property type="entry name" value="Protein kinase-like (PK-like)"/>
    <property type="match status" value="1"/>
</dbReference>
<keyword evidence="6 18" id="KW-0732">Signal</keyword>
<accession>I1J295</accession>
<keyword evidence="3 15" id="KW-0723">Serine/threonine-protein kinase</keyword>
<keyword evidence="12" id="KW-0325">Glycoprotein</keyword>
<feature type="binding site" evidence="16">
    <location>
        <position position="529"/>
    </location>
    <ligand>
        <name>ATP</name>
        <dbReference type="ChEBI" id="CHEBI:30616"/>
    </ligand>
</feature>
<dbReference type="HOGENOM" id="CLU_000288_116_4_1"/>
<dbReference type="EMBL" id="CM000884">
    <property type="protein sequence ID" value="PNT61928.1"/>
    <property type="molecule type" value="Genomic_DNA"/>
</dbReference>
<dbReference type="InterPro" id="IPR001245">
    <property type="entry name" value="Ser-Thr/Tyr_kinase_cat_dom"/>
</dbReference>
<dbReference type="OrthoDB" id="660360at2759"/>
<keyword evidence="11" id="KW-0675">Receptor</keyword>
<dbReference type="KEGG" id="bdi:100839365"/>
<keyword evidence="17" id="KW-0472">Membrane</keyword>
<keyword evidence="9 15" id="KW-0067">ATP-binding</keyword>
<evidence type="ECO:0000313" key="22">
    <source>
        <dbReference type="EMBL" id="PNT61928.1"/>
    </source>
</evidence>
<dbReference type="SMART" id="SM00220">
    <property type="entry name" value="S_TKc"/>
    <property type="match status" value="1"/>
</dbReference>
<keyword evidence="17" id="KW-0812">Transmembrane</keyword>
<evidence type="ECO:0000256" key="6">
    <source>
        <dbReference type="ARBA" id="ARBA00022729"/>
    </source>
</evidence>
<keyword evidence="7 15" id="KW-0547">Nucleotide-binding</keyword>
<keyword evidence="2" id="KW-1003">Cell membrane</keyword>
<feature type="signal peptide" evidence="18">
    <location>
        <begin position="1"/>
        <end position="20"/>
    </location>
</feature>
<dbReference type="GO" id="GO:0004674">
    <property type="term" value="F:protein serine/threonine kinase activity"/>
    <property type="evidence" value="ECO:0000318"/>
    <property type="project" value="GO_Central"/>
</dbReference>
<dbReference type="PANTHER" id="PTHR27002:SF1045">
    <property type="entry name" value="RECEPTOR-LIKE SERINE_THREONINE-PROTEIN KINASE"/>
    <property type="match status" value="1"/>
</dbReference>
<dbReference type="PROSITE" id="PS50927">
    <property type="entry name" value="BULB_LECTIN"/>
    <property type="match status" value="1"/>
</dbReference>
<evidence type="ECO:0000256" key="17">
    <source>
        <dbReference type="SAM" id="Phobius"/>
    </source>
</evidence>
<dbReference type="GO" id="GO:0005524">
    <property type="term" value="F:ATP binding"/>
    <property type="evidence" value="ECO:0007669"/>
    <property type="project" value="UniProtKB-UniRule"/>
</dbReference>
<name>I1J295_BRADI</name>
<dbReference type="InterPro" id="IPR003609">
    <property type="entry name" value="Pan_app"/>
</dbReference>
<comment type="similarity">
    <text evidence="15">Belongs to the protein kinase superfamily. Ser/Thr protein kinase family.</text>
</comment>
<comment type="catalytic activity">
    <reaction evidence="14 15">
        <text>L-seryl-[protein] + ATP = O-phospho-L-seryl-[protein] + ADP + H(+)</text>
        <dbReference type="Rhea" id="RHEA:17989"/>
        <dbReference type="Rhea" id="RHEA-COMP:9863"/>
        <dbReference type="Rhea" id="RHEA-COMP:11604"/>
        <dbReference type="ChEBI" id="CHEBI:15378"/>
        <dbReference type="ChEBI" id="CHEBI:29999"/>
        <dbReference type="ChEBI" id="CHEBI:30616"/>
        <dbReference type="ChEBI" id="CHEBI:83421"/>
        <dbReference type="ChEBI" id="CHEBI:456216"/>
        <dbReference type="EC" id="2.7.11.1"/>
    </reaction>
</comment>
<evidence type="ECO:0000256" key="8">
    <source>
        <dbReference type="ARBA" id="ARBA00022777"/>
    </source>
</evidence>
<evidence type="ECO:0000256" key="5">
    <source>
        <dbReference type="ARBA" id="ARBA00022679"/>
    </source>
</evidence>
<dbReference type="FunFam" id="3.30.200.20:FF:000402">
    <property type="entry name" value="Serine/threonine-protein kinase"/>
    <property type="match status" value="1"/>
</dbReference>
<dbReference type="Pfam" id="PF07714">
    <property type="entry name" value="PK_Tyr_Ser-Thr"/>
    <property type="match status" value="1"/>
</dbReference>
<evidence type="ECO:0000256" key="4">
    <source>
        <dbReference type="ARBA" id="ARBA00022536"/>
    </source>
</evidence>
<keyword evidence="17" id="KW-1133">Transmembrane helix</keyword>
<evidence type="ECO:0000259" key="21">
    <source>
        <dbReference type="PROSITE" id="PS50948"/>
    </source>
</evidence>
<dbReference type="GO" id="GO:0007165">
    <property type="term" value="P:signal transduction"/>
    <property type="evidence" value="ECO:0000318"/>
    <property type="project" value="GO_Central"/>
</dbReference>
<evidence type="ECO:0000313" key="23">
    <source>
        <dbReference type="EnsemblPlants" id="PNT61928"/>
    </source>
</evidence>
<dbReference type="CDD" id="cd00028">
    <property type="entry name" value="B_lectin"/>
    <property type="match status" value="1"/>
</dbReference>
<dbReference type="PROSITE" id="PS50011">
    <property type="entry name" value="PROTEIN_KINASE_DOM"/>
    <property type="match status" value="1"/>
</dbReference>
<dbReference type="Gene3D" id="1.10.510.10">
    <property type="entry name" value="Transferase(Phosphotransferase) domain 1"/>
    <property type="match status" value="1"/>
</dbReference>
<evidence type="ECO:0000256" key="1">
    <source>
        <dbReference type="ARBA" id="ARBA00004251"/>
    </source>
</evidence>
<proteinExistence type="inferred from homology"/>
<dbReference type="GO" id="GO:0006955">
    <property type="term" value="P:immune response"/>
    <property type="evidence" value="ECO:0000318"/>
    <property type="project" value="GO_Central"/>
</dbReference>
<dbReference type="CDD" id="cd01098">
    <property type="entry name" value="PAN_AP_plant"/>
    <property type="match status" value="1"/>
</dbReference>
<dbReference type="InterPro" id="IPR008271">
    <property type="entry name" value="Ser/Thr_kinase_AS"/>
</dbReference>
<dbReference type="PANTHER" id="PTHR27002">
    <property type="entry name" value="RECEPTOR-LIKE SERINE/THREONINE-PROTEIN KINASE SD1-8"/>
    <property type="match status" value="1"/>
</dbReference>
<evidence type="ECO:0000313" key="24">
    <source>
        <dbReference type="Proteomes" id="UP000008810"/>
    </source>
</evidence>
<dbReference type="eggNOG" id="ENOG502QSMT">
    <property type="taxonomic scope" value="Eukaryota"/>
</dbReference>
<dbReference type="AlphaFoldDB" id="I1J295"/>
<dbReference type="PROSITE" id="PS00108">
    <property type="entry name" value="PROTEIN_KINASE_ST"/>
    <property type="match status" value="1"/>
</dbReference>
<evidence type="ECO:0000256" key="9">
    <source>
        <dbReference type="ARBA" id="ARBA00022840"/>
    </source>
</evidence>
<gene>
    <name evidence="23" type="primary">LOC100839365</name>
    <name evidence="22" type="ORF">BRADI_5g23060v3</name>
</gene>
<feature type="domain" description="Protein kinase" evidence="19">
    <location>
        <begin position="501"/>
        <end position="777"/>
    </location>
</feature>
<evidence type="ECO:0000256" key="13">
    <source>
        <dbReference type="ARBA" id="ARBA00047899"/>
    </source>
</evidence>
<dbReference type="InterPro" id="IPR036426">
    <property type="entry name" value="Bulb-type_lectin_dom_sf"/>
</dbReference>
<keyword evidence="8 15" id="KW-0418">Kinase</keyword>
<reference evidence="23" key="3">
    <citation type="submission" date="2018-08" db="UniProtKB">
        <authorList>
            <consortium name="EnsemblPlants"/>
        </authorList>
    </citation>
    <scope>IDENTIFICATION</scope>
    <source>
        <strain evidence="23">cv. Bd21</strain>
    </source>
</reference>
<dbReference type="InterPro" id="IPR000858">
    <property type="entry name" value="S_locus_glycoprot_dom"/>
</dbReference>
<dbReference type="GO" id="GO:0051707">
    <property type="term" value="P:response to other organism"/>
    <property type="evidence" value="ECO:0007669"/>
    <property type="project" value="UniProtKB-ARBA"/>
</dbReference>
<dbReference type="SMART" id="SM00108">
    <property type="entry name" value="B_lectin"/>
    <property type="match status" value="1"/>
</dbReference>
<dbReference type="Gene3D" id="3.30.200.20">
    <property type="entry name" value="Phosphorylase Kinase, domain 1"/>
    <property type="match status" value="1"/>
</dbReference>
<dbReference type="Pfam" id="PF01453">
    <property type="entry name" value="B_lectin"/>
    <property type="match status" value="1"/>
</dbReference>
<evidence type="ECO:0000256" key="3">
    <source>
        <dbReference type="ARBA" id="ARBA00022527"/>
    </source>
</evidence>
<dbReference type="InterPro" id="IPR017441">
    <property type="entry name" value="Protein_kinase_ATP_BS"/>
</dbReference>
<evidence type="ECO:0000256" key="2">
    <source>
        <dbReference type="ARBA" id="ARBA00022475"/>
    </source>
</evidence>
<keyword evidence="10" id="KW-1015">Disulfide bond</keyword>
<dbReference type="FunFam" id="1.10.510.10:FF:000060">
    <property type="entry name" value="G-type lectin S-receptor-like serine/threonine-protein kinase"/>
    <property type="match status" value="1"/>
</dbReference>
<dbReference type="OMA" id="ERPKAAC"/>
<dbReference type="PROSITE" id="PS50948">
    <property type="entry name" value="PAN"/>
    <property type="match status" value="1"/>
</dbReference>
<reference evidence="22 23" key="1">
    <citation type="journal article" date="2010" name="Nature">
        <title>Genome sequencing and analysis of the model grass Brachypodium distachyon.</title>
        <authorList>
            <consortium name="International Brachypodium Initiative"/>
        </authorList>
    </citation>
    <scope>NUCLEOTIDE SEQUENCE [LARGE SCALE GENOMIC DNA]</scope>
    <source>
        <strain evidence="22 23">Bd21</strain>
    </source>
</reference>
<dbReference type="GeneID" id="100839365"/>
<evidence type="ECO:0000256" key="11">
    <source>
        <dbReference type="ARBA" id="ARBA00023170"/>
    </source>
</evidence>
<evidence type="ECO:0000256" key="14">
    <source>
        <dbReference type="ARBA" id="ARBA00048679"/>
    </source>
</evidence>
<dbReference type="PROSITE" id="PS00107">
    <property type="entry name" value="PROTEIN_KINASE_ATP"/>
    <property type="match status" value="1"/>
</dbReference>
<dbReference type="Gramene" id="PNT61928">
    <property type="protein sequence ID" value="PNT61928"/>
    <property type="gene ID" value="BRADI_5g23060v3"/>
</dbReference>
<dbReference type="SUPFAM" id="SSF51110">
    <property type="entry name" value="alpha-D-mannose-specific plant lectins"/>
    <property type="match status" value="1"/>
</dbReference>
<evidence type="ECO:0000259" key="20">
    <source>
        <dbReference type="PROSITE" id="PS50927"/>
    </source>
</evidence>
<dbReference type="InterPro" id="IPR011009">
    <property type="entry name" value="Kinase-like_dom_sf"/>
</dbReference>
<dbReference type="EnsemblPlants" id="PNT61928">
    <property type="protein sequence ID" value="PNT61928"/>
    <property type="gene ID" value="BRADI_5g23060v3"/>
</dbReference>
<protein>
    <recommendedName>
        <fullName evidence="15">Receptor-like serine/threonine-protein kinase</fullName>
        <ecNumber evidence="15">2.7.11.1</ecNumber>
    </recommendedName>
</protein>
<comment type="catalytic activity">
    <reaction evidence="13 15">
        <text>L-threonyl-[protein] + ATP = O-phospho-L-threonyl-[protein] + ADP + H(+)</text>
        <dbReference type="Rhea" id="RHEA:46608"/>
        <dbReference type="Rhea" id="RHEA-COMP:11060"/>
        <dbReference type="Rhea" id="RHEA-COMP:11605"/>
        <dbReference type="ChEBI" id="CHEBI:15378"/>
        <dbReference type="ChEBI" id="CHEBI:30013"/>
        <dbReference type="ChEBI" id="CHEBI:30616"/>
        <dbReference type="ChEBI" id="CHEBI:61977"/>
        <dbReference type="ChEBI" id="CHEBI:456216"/>
        <dbReference type="EC" id="2.7.11.1"/>
    </reaction>
</comment>
<evidence type="ECO:0000256" key="7">
    <source>
        <dbReference type="ARBA" id="ARBA00022741"/>
    </source>
</evidence>
<evidence type="ECO:0000256" key="12">
    <source>
        <dbReference type="ARBA" id="ARBA00023180"/>
    </source>
</evidence>
<feature type="chain" id="PRO_5003645423" description="Receptor-like serine/threonine-protein kinase" evidence="18">
    <location>
        <begin position="21"/>
        <end position="817"/>
    </location>
</feature>
<evidence type="ECO:0000256" key="15">
    <source>
        <dbReference type="PIRNR" id="PIRNR000641"/>
    </source>
</evidence>
<dbReference type="CDD" id="cd14066">
    <property type="entry name" value="STKc_IRAK"/>
    <property type="match status" value="1"/>
</dbReference>
<keyword evidence="24" id="KW-1185">Reference proteome</keyword>
<evidence type="ECO:0000259" key="19">
    <source>
        <dbReference type="PROSITE" id="PS50011"/>
    </source>
</evidence>
<dbReference type="Proteomes" id="UP000008810">
    <property type="component" value="Chromosome 5"/>
</dbReference>
<dbReference type="GO" id="GO:0048544">
    <property type="term" value="P:recognition of pollen"/>
    <property type="evidence" value="ECO:0007669"/>
    <property type="project" value="InterPro"/>
</dbReference>
<reference evidence="22" key="2">
    <citation type="submission" date="2017-06" db="EMBL/GenBank/DDBJ databases">
        <title>WGS assembly of Brachypodium distachyon.</title>
        <authorList>
            <consortium name="The International Brachypodium Initiative"/>
            <person name="Lucas S."/>
            <person name="Harmon-Smith M."/>
            <person name="Lail K."/>
            <person name="Tice H."/>
            <person name="Grimwood J."/>
            <person name="Bruce D."/>
            <person name="Barry K."/>
            <person name="Shu S."/>
            <person name="Lindquist E."/>
            <person name="Wang M."/>
            <person name="Pitluck S."/>
            <person name="Vogel J.P."/>
            <person name="Garvin D.F."/>
            <person name="Mockler T.C."/>
            <person name="Schmutz J."/>
            <person name="Rokhsar D."/>
            <person name="Bevan M.W."/>
        </authorList>
    </citation>
    <scope>NUCLEOTIDE SEQUENCE</scope>
    <source>
        <strain evidence="22">Bd21</strain>
    </source>
</reference>
<feature type="domain" description="Bulb-type lectin" evidence="20">
    <location>
        <begin position="21"/>
        <end position="147"/>
    </location>
</feature>
<sequence>MAMHYTPIFFLLFLSSFCKSDDQLTRTKPLTHDDILISKGGDFALGFFSPTSSNKSFYLGIWYHSIPGPRTIVWVANRDKPITTPSSAVLTITNGSQMVLSDSKGHNIWTTTNNIVAGGPEAFAVLLDSGNFVVRLSNAKDQMWQSFDHPTDTILPNMRVLVSYKGQVAVSLVAWKGPDDPSSGDFSCGGDPSSPTLQRMIWNGTRPYCRSNVLNGVSVTGGVHLSNASSVLFETSLSLGDGFYYMFTVSGGLTFARLTLDYTGMFRSLNWNPHLSSWTVISESPKAACDLYASCGPFSYCDLTGTVPACQCLDGFEPSDLKFSRGCRRKEELKCDKQSYFVTLPWMRIPDKFWHVKKISFNECAAECSSNCSCIAYAYANLSSVGAMADSSRCLIWTGELVDIGKFSMNYGENLYLRLANTPADKRSSTIKIVLPIVACLLLLTCIALVWICKHRGKMRKKETQKKMMLEYFSTSNELEGENTEFSFISFEDILSATNMFADSNLLGRGGFGKVYKGTLECGNEVAVKRLSKGSGQGTLEFRNEVVLIAKLQHKNLVRLLGCCIHQDEKLLIYEYLPNKSLDVFLFDVARKYELDWSTRFKIIKGIARGLLYLHQDLRLTIIHRDLKPSNILLDKEMIPKISDFGMAKIFGANQNQANTIRVVGTYGYMSPEYVIGGACSTKSDTYSFGVLLLEIVSGLKISSPQLIPTFSSLITYAWRLWEDGKATELVDSSFVDSCPLHEVLRCIQVGLLCVQDRPDDRPLMSLVIVTLENESVVLPAPKQPVYFDLRNCDGGEARESMVNSANPMSITTLEGR</sequence>
<dbReference type="Pfam" id="PF00954">
    <property type="entry name" value="S_locus_glycop"/>
    <property type="match status" value="1"/>
</dbReference>
<dbReference type="FunFam" id="2.90.10.10:FF:000014">
    <property type="entry name" value="Serine/threonine-protein kinase"/>
    <property type="match status" value="1"/>
</dbReference>
<dbReference type="InterPro" id="IPR001480">
    <property type="entry name" value="Bulb-type_lectin_dom"/>
</dbReference>
<dbReference type="PIRSF" id="PIRSF000641">
    <property type="entry name" value="SRK"/>
    <property type="match status" value="1"/>
</dbReference>
<dbReference type="EC" id="2.7.11.1" evidence="15"/>
<dbReference type="InterPro" id="IPR000719">
    <property type="entry name" value="Prot_kinase_dom"/>
</dbReference>
<dbReference type="Pfam" id="PF08276">
    <property type="entry name" value="PAN_2"/>
    <property type="match status" value="1"/>
</dbReference>
<feature type="domain" description="Apple" evidence="21">
    <location>
        <begin position="335"/>
        <end position="420"/>
    </location>
</feature>
<dbReference type="ExpressionAtlas" id="I1J295">
    <property type="expression patterns" value="differential"/>
</dbReference>
<dbReference type="SMART" id="SM00473">
    <property type="entry name" value="PAN_AP"/>
    <property type="match status" value="1"/>
</dbReference>
<evidence type="ECO:0000256" key="18">
    <source>
        <dbReference type="SAM" id="SignalP"/>
    </source>
</evidence>
<dbReference type="GO" id="GO:0005886">
    <property type="term" value="C:plasma membrane"/>
    <property type="evidence" value="ECO:0000318"/>
    <property type="project" value="GO_Central"/>
</dbReference>
<evidence type="ECO:0000256" key="16">
    <source>
        <dbReference type="PROSITE-ProRule" id="PRU10141"/>
    </source>
</evidence>